<evidence type="ECO:0000313" key="2">
    <source>
        <dbReference type="Proteomes" id="UP001497680"/>
    </source>
</evidence>
<dbReference type="EMBL" id="MU394366">
    <property type="protein sequence ID" value="KAI6082665.1"/>
    <property type="molecule type" value="Genomic_DNA"/>
</dbReference>
<keyword evidence="2" id="KW-1185">Reference proteome</keyword>
<protein>
    <submittedName>
        <fullName evidence="1">Uncharacterized protein</fullName>
    </submittedName>
</protein>
<proteinExistence type="predicted"/>
<reference evidence="1 2" key="1">
    <citation type="journal article" date="2022" name="New Phytol.">
        <title>Ecological generalism drives hyperdiversity of secondary metabolite gene clusters in xylarialean endophytes.</title>
        <authorList>
            <person name="Franco M.E.E."/>
            <person name="Wisecaver J.H."/>
            <person name="Arnold A.E."/>
            <person name="Ju Y.M."/>
            <person name="Slot J.C."/>
            <person name="Ahrendt S."/>
            <person name="Moore L.P."/>
            <person name="Eastman K.E."/>
            <person name="Scott K."/>
            <person name="Konkel Z."/>
            <person name="Mondo S.J."/>
            <person name="Kuo A."/>
            <person name="Hayes R.D."/>
            <person name="Haridas S."/>
            <person name="Andreopoulos B."/>
            <person name="Riley R."/>
            <person name="LaButti K."/>
            <person name="Pangilinan J."/>
            <person name="Lipzen A."/>
            <person name="Amirebrahimi M."/>
            <person name="Yan J."/>
            <person name="Adam C."/>
            <person name="Keymanesh K."/>
            <person name="Ng V."/>
            <person name="Louie K."/>
            <person name="Northen T."/>
            <person name="Drula E."/>
            <person name="Henrissat B."/>
            <person name="Hsieh H.M."/>
            <person name="Youens-Clark K."/>
            <person name="Lutzoni F."/>
            <person name="Miadlikowska J."/>
            <person name="Eastwood D.C."/>
            <person name="Hamelin R.C."/>
            <person name="Grigoriev I.V."/>
            <person name="U'Ren J.M."/>
        </authorList>
    </citation>
    <scope>NUCLEOTIDE SEQUENCE [LARGE SCALE GENOMIC DNA]</scope>
    <source>
        <strain evidence="1 2">ER1909</strain>
    </source>
</reference>
<organism evidence="1 2">
    <name type="scientific">Hypoxylon rubiginosum</name>
    <dbReference type="NCBI Taxonomy" id="110542"/>
    <lineage>
        <taxon>Eukaryota</taxon>
        <taxon>Fungi</taxon>
        <taxon>Dikarya</taxon>
        <taxon>Ascomycota</taxon>
        <taxon>Pezizomycotina</taxon>
        <taxon>Sordariomycetes</taxon>
        <taxon>Xylariomycetidae</taxon>
        <taxon>Xylariales</taxon>
        <taxon>Hypoxylaceae</taxon>
        <taxon>Hypoxylon</taxon>
    </lineage>
</organism>
<name>A0ACC0CQI3_9PEZI</name>
<evidence type="ECO:0000313" key="1">
    <source>
        <dbReference type="EMBL" id="KAI6082665.1"/>
    </source>
</evidence>
<accession>A0ACC0CQI3</accession>
<dbReference type="Proteomes" id="UP001497680">
    <property type="component" value="Unassembled WGS sequence"/>
</dbReference>
<gene>
    <name evidence="1" type="ORF">F4821DRAFT_207608</name>
</gene>
<comment type="caution">
    <text evidence="1">The sequence shown here is derived from an EMBL/GenBank/DDBJ whole genome shotgun (WGS) entry which is preliminary data.</text>
</comment>
<sequence length="182" mass="19542">MDSSGCFSLGEDVRAAAEAATSTERAPTPPIKDDGVFEDSISTARWNPLSCRLPGEPEPGYRGVGRRRPAGQSRTQDQGGSIVDRQNGQARQRRQEHSPTSSRLGPHHCSVCQEKTSRLGARSTAARKLADISGRTTSVVEHLPRTAVGMAATKRAFPEQMKACTMQSDTASMTSSEAEVLD</sequence>